<dbReference type="Gene3D" id="1.10.10.60">
    <property type="entry name" value="Homeodomain-like"/>
    <property type="match status" value="1"/>
</dbReference>
<accession>A0A2G0E7W1</accession>
<dbReference type="SUPFAM" id="SSF46689">
    <property type="entry name" value="Homeodomain-like"/>
    <property type="match status" value="1"/>
</dbReference>
<dbReference type="EMBL" id="PCGC01000055">
    <property type="protein sequence ID" value="PHL20570.1"/>
    <property type="molecule type" value="Genomic_DNA"/>
</dbReference>
<dbReference type="Pfam" id="PF13384">
    <property type="entry name" value="HTH_23"/>
    <property type="match status" value="1"/>
</dbReference>
<dbReference type="AlphaFoldDB" id="A0A2G0E7W1"/>
<evidence type="ECO:0000313" key="2">
    <source>
        <dbReference type="Proteomes" id="UP000224303"/>
    </source>
</evidence>
<comment type="caution">
    <text evidence="1">The sequence shown here is derived from an EMBL/GenBank/DDBJ whole genome shotgun (WGS) entry which is preliminary data.</text>
</comment>
<dbReference type="Proteomes" id="UP000224303">
    <property type="component" value="Unassembled WGS sequence"/>
</dbReference>
<reference evidence="1 2" key="1">
    <citation type="submission" date="2017-10" db="EMBL/GenBank/DDBJ databases">
        <title>Draft genomes of the Enterococcus faecium isolated from human feces before and after Helicobacter pylori eradication therapy.</title>
        <authorList>
            <person name="Prianichniikov N.A."/>
            <person name="Glushchenko O.E."/>
            <person name="Malakhova M.V."/>
        </authorList>
    </citation>
    <scope>NUCLEOTIDE SEQUENCE [LARGE SCALE GENOMIC DNA]</scope>
    <source>
        <strain evidence="1 2">Hp_5-7</strain>
    </source>
</reference>
<dbReference type="RefSeq" id="WP_099119707.1">
    <property type="nucleotide sequence ID" value="NZ_CP130822.1"/>
</dbReference>
<organism evidence="1 2">
    <name type="scientific">Enterococcus faecium</name>
    <name type="common">Streptococcus faecium</name>
    <dbReference type="NCBI Taxonomy" id="1352"/>
    <lineage>
        <taxon>Bacteria</taxon>
        <taxon>Bacillati</taxon>
        <taxon>Bacillota</taxon>
        <taxon>Bacilli</taxon>
        <taxon>Lactobacillales</taxon>
        <taxon>Enterococcaceae</taxon>
        <taxon>Enterococcus</taxon>
    </lineage>
</organism>
<sequence>MSRLSKGRNFYIQTRYDKELKQNIINLYKQGESVAQLAREYGIGYSTVHKWI</sequence>
<proteinExistence type="predicted"/>
<evidence type="ECO:0008006" key="3">
    <source>
        <dbReference type="Google" id="ProtNLM"/>
    </source>
</evidence>
<dbReference type="InterPro" id="IPR009057">
    <property type="entry name" value="Homeodomain-like_sf"/>
</dbReference>
<evidence type="ECO:0000313" key="1">
    <source>
        <dbReference type="EMBL" id="PHL20570.1"/>
    </source>
</evidence>
<name>A0A2G0E7W1_ENTFC</name>
<gene>
    <name evidence="1" type="ORF">CQR37_13550</name>
</gene>
<protein>
    <recommendedName>
        <fullName evidence="3">Transposase</fullName>
    </recommendedName>
</protein>